<evidence type="ECO:0000259" key="4">
    <source>
        <dbReference type="PROSITE" id="PS51673"/>
    </source>
</evidence>
<reference evidence="5 6" key="1">
    <citation type="submission" date="2015-03" db="EMBL/GenBank/DDBJ databases">
        <authorList>
            <person name="Radwan O."/>
            <person name="Al-Naeli F.A."/>
            <person name="Rendon G.A."/>
            <person name="Fields C."/>
        </authorList>
    </citation>
    <scope>NUCLEOTIDE SEQUENCE [LARGE SCALE GENOMIC DNA]</scope>
    <source>
        <strain evidence="5">CR-DP1</strain>
    </source>
</reference>
<feature type="domain" description="R3H" evidence="3">
    <location>
        <begin position="217"/>
        <end position="280"/>
    </location>
</feature>
<dbReference type="OrthoDB" id="278430at2759"/>
<feature type="compositionally biased region" description="Polar residues" evidence="2">
    <location>
        <begin position="365"/>
        <end position="380"/>
    </location>
</feature>
<dbReference type="GO" id="GO:0003676">
    <property type="term" value="F:nucleic acid binding"/>
    <property type="evidence" value="ECO:0007669"/>
    <property type="project" value="UniProtKB-UniRule"/>
</dbReference>
<evidence type="ECO:0000313" key="5">
    <source>
        <dbReference type="EMBL" id="KKA30932.1"/>
    </source>
</evidence>
<gene>
    <name evidence="5" type="ORF">TD95_004645</name>
</gene>
<dbReference type="GO" id="GO:0006012">
    <property type="term" value="P:galactose metabolic process"/>
    <property type="evidence" value="ECO:0007669"/>
    <property type="project" value="TreeGrafter"/>
</dbReference>
<dbReference type="Pfam" id="PF12752">
    <property type="entry name" value="SUZ"/>
    <property type="match status" value="1"/>
</dbReference>
<evidence type="ECO:0000313" key="6">
    <source>
        <dbReference type="Proteomes" id="UP000033483"/>
    </source>
</evidence>
<dbReference type="Proteomes" id="UP000033483">
    <property type="component" value="Unassembled WGS sequence"/>
</dbReference>
<evidence type="ECO:0000256" key="1">
    <source>
        <dbReference type="ARBA" id="ARBA00022553"/>
    </source>
</evidence>
<proteinExistence type="predicted"/>
<evidence type="ECO:0008006" key="7">
    <source>
        <dbReference type="Google" id="ProtNLM"/>
    </source>
</evidence>
<dbReference type="PANTHER" id="PTHR15672">
    <property type="entry name" value="CAMP-REGULATED PHOSPHOPROTEIN 21 RELATED R3H DOMAIN CONTAINING PROTEIN"/>
    <property type="match status" value="1"/>
</dbReference>
<feature type="region of interest" description="Disordered" evidence="2">
    <location>
        <begin position="1"/>
        <end position="151"/>
    </location>
</feature>
<dbReference type="AlphaFoldDB" id="A0A0F4ZK76"/>
<name>A0A0F4ZK76_9PEZI</name>
<dbReference type="InterPro" id="IPR036867">
    <property type="entry name" value="R3H_dom_sf"/>
</dbReference>
<dbReference type="Gene3D" id="3.30.1370.50">
    <property type="entry name" value="R3H-like domain"/>
    <property type="match status" value="1"/>
</dbReference>
<dbReference type="PANTHER" id="PTHR15672:SF8">
    <property type="entry name" value="PROTEIN ENCORE"/>
    <property type="match status" value="1"/>
</dbReference>
<dbReference type="PROSITE" id="PS51061">
    <property type="entry name" value="R3H"/>
    <property type="match status" value="1"/>
</dbReference>
<dbReference type="CDD" id="cd02642">
    <property type="entry name" value="R3H_encore_like"/>
    <property type="match status" value="1"/>
</dbReference>
<feature type="compositionally biased region" description="Polar residues" evidence="2">
    <location>
        <begin position="77"/>
        <end position="90"/>
    </location>
</feature>
<dbReference type="Pfam" id="PF01424">
    <property type="entry name" value="R3H"/>
    <property type="match status" value="1"/>
</dbReference>
<feature type="region of interest" description="Disordered" evidence="2">
    <location>
        <begin position="314"/>
        <end position="413"/>
    </location>
</feature>
<dbReference type="SUPFAM" id="SSF82708">
    <property type="entry name" value="R3H domain"/>
    <property type="match status" value="1"/>
</dbReference>
<feature type="compositionally biased region" description="Polar residues" evidence="2">
    <location>
        <begin position="507"/>
        <end position="519"/>
    </location>
</feature>
<dbReference type="InterPro" id="IPR051937">
    <property type="entry name" value="R3H_domain_containing"/>
</dbReference>
<accession>A0A0F4ZK76</accession>
<feature type="region of interest" description="Disordered" evidence="2">
    <location>
        <begin position="574"/>
        <end position="610"/>
    </location>
</feature>
<dbReference type="InterPro" id="IPR001374">
    <property type="entry name" value="R3H_dom"/>
</dbReference>
<feature type="compositionally biased region" description="Basic and acidic residues" evidence="2">
    <location>
        <begin position="130"/>
        <end position="140"/>
    </location>
</feature>
<feature type="compositionally biased region" description="Basic and acidic residues" evidence="2">
    <location>
        <begin position="334"/>
        <end position="361"/>
    </location>
</feature>
<evidence type="ECO:0000259" key="3">
    <source>
        <dbReference type="PROSITE" id="PS51061"/>
    </source>
</evidence>
<comment type="caution">
    <text evidence="5">The sequence shown here is derived from an EMBL/GenBank/DDBJ whole genome shotgun (WGS) entry which is preliminary data.</text>
</comment>
<feature type="compositionally biased region" description="Low complexity" evidence="2">
    <location>
        <begin position="38"/>
        <end position="50"/>
    </location>
</feature>
<feature type="compositionally biased region" description="Basic residues" evidence="2">
    <location>
        <begin position="395"/>
        <end position="404"/>
    </location>
</feature>
<dbReference type="InterPro" id="IPR024771">
    <property type="entry name" value="SUZ"/>
</dbReference>
<feature type="compositionally biased region" description="Polar residues" evidence="2">
    <location>
        <begin position="119"/>
        <end position="128"/>
    </location>
</feature>
<feature type="domain" description="SUZ" evidence="4">
    <location>
        <begin position="283"/>
        <end position="368"/>
    </location>
</feature>
<sequence>MASATLPKPTFAKVVASSPAKRQPPSISKPATMKPEPSSAVTATTISTAAKDAPATSSSPDDENLADDVAQLAISAPSEQNIESSSTSPKPKSVGDSDGSHRTNSFEIGTKPPSLDGKSVTSGTTTTLAMDEKDSLRPDDSASVQAAADDDDTSIRGYASVPASDLHASMAVANAQEGAAYTQPPCASSGTSDALENIYQQAPDDKLLEALGSTKDCQFLLRLEVDVISFVQESKEPYMDLPPSNSFFRMLTHKLADYYHMTHSYEKDNGPGFVRIFRTPFCRVPPSLASIAASNKSPTPPPPMIPMKIMRRGEDGEPAMSSASQSKATSEVGSEQKEKPVVKETRKTREEREEAYNEARKRIFGSSNATSVSNENGVSRASSVSTKDKSTVSARRPKNTKRRNSNGFESRHNYVPQWNNAQGWSNQPLQYVPVGSVYQGPPAAYPGQVLGPYPNGPPMNGPVPQGPAYHPQAYGPSGPYPPHAPVGRYPPTGPPMAAYGPPGVPDSQVTPQWQPNPNYRPQYGRGGLPPNAPAGANGVPYAYGQLPNNMNPYDVKSQHPIPGSYNRGFNPKTQSFTPNTGVQAPPQGMYPGGPPHHASPRMDSYTPYIPSPQMAAAQPYVASYGMPQPPMGVPVQMPPYMPQQQHHFPHQPMPHHGPHGHHNKAQNQKLNNNNSNSGNSGANSNNNNNANANAAKPKSSADSNKSPKPAASQSATAQPYGNLPHYGNPATLPQKPT</sequence>
<evidence type="ECO:0000256" key="2">
    <source>
        <dbReference type="SAM" id="MobiDB-lite"/>
    </source>
</evidence>
<keyword evidence="6" id="KW-1185">Reference proteome</keyword>
<dbReference type="EMBL" id="LAEV01000174">
    <property type="protein sequence ID" value="KKA30932.1"/>
    <property type="molecule type" value="Genomic_DNA"/>
</dbReference>
<feature type="region of interest" description="Disordered" evidence="2">
    <location>
        <begin position="458"/>
        <end position="540"/>
    </location>
</feature>
<feature type="compositionally biased region" description="Polar residues" evidence="2">
    <location>
        <begin position="321"/>
        <end position="333"/>
    </location>
</feature>
<feature type="compositionally biased region" description="Low complexity" evidence="2">
    <location>
        <begin position="665"/>
        <end position="712"/>
    </location>
</feature>
<organism evidence="5 6">
    <name type="scientific">Thielaviopsis punctulata</name>
    <dbReference type="NCBI Taxonomy" id="72032"/>
    <lineage>
        <taxon>Eukaryota</taxon>
        <taxon>Fungi</taxon>
        <taxon>Dikarya</taxon>
        <taxon>Ascomycota</taxon>
        <taxon>Pezizomycotina</taxon>
        <taxon>Sordariomycetes</taxon>
        <taxon>Hypocreomycetidae</taxon>
        <taxon>Microascales</taxon>
        <taxon>Ceratocystidaceae</taxon>
        <taxon>Thielaviopsis</taxon>
    </lineage>
</organism>
<protein>
    <recommendedName>
        <fullName evidence="7">SUZ domain-containing protein</fullName>
    </recommendedName>
</protein>
<feature type="region of interest" description="Disordered" evidence="2">
    <location>
        <begin position="635"/>
        <end position="737"/>
    </location>
</feature>
<keyword evidence="1" id="KW-0597">Phosphoprotein</keyword>
<dbReference type="PROSITE" id="PS51673">
    <property type="entry name" value="SUZ"/>
    <property type="match status" value="1"/>
</dbReference>